<gene>
    <name evidence="4" type="ORF">IAS62_001935</name>
</gene>
<dbReference type="Proteomes" id="UP001432216">
    <property type="component" value="Chromosome 3"/>
</dbReference>
<evidence type="ECO:0000256" key="1">
    <source>
        <dbReference type="SAM" id="MobiDB-lite"/>
    </source>
</evidence>
<proteinExistence type="predicted"/>
<dbReference type="EMBL" id="CP143808">
    <property type="protein sequence ID" value="WVO20636.1"/>
    <property type="molecule type" value="Genomic_DNA"/>
</dbReference>
<organism evidence="4 5">
    <name type="scientific">Cryptococcus decagattii</name>
    <dbReference type="NCBI Taxonomy" id="1859122"/>
    <lineage>
        <taxon>Eukaryota</taxon>
        <taxon>Fungi</taxon>
        <taxon>Dikarya</taxon>
        <taxon>Basidiomycota</taxon>
        <taxon>Agaricomycotina</taxon>
        <taxon>Tremellomycetes</taxon>
        <taxon>Tremellales</taxon>
        <taxon>Cryptococcaceae</taxon>
        <taxon>Cryptococcus</taxon>
        <taxon>Cryptococcus gattii species complex</taxon>
    </lineage>
</organism>
<keyword evidence="2" id="KW-0472">Membrane</keyword>
<accession>A0ABZ2AQ40</accession>
<feature type="compositionally biased region" description="Basic and acidic residues" evidence="1">
    <location>
        <begin position="344"/>
        <end position="353"/>
    </location>
</feature>
<keyword evidence="2" id="KW-0812">Transmembrane</keyword>
<feature type="compositionally biased region" description="Basic and acidic residues" evidence="1">
    <location>
        <begin position="274"/>
        <end position="301"/>
    </location>
</feature>
<feature type="transmembrane region" description="Helical" evidence="2">
    <location>
        <begin position="221"/>
        <end position="244"/>
    </location>
</feature>
<reference evidence="4 5" key="1">
    <citation type="submission" date="2024-01" db="EMBL/GenBank/DDBJ databases">
        <title>Comparative genomics of Cryptococcus and Kwoniella reveals pathogenesis evolution and contrasting modes of karyotype evolution via chromosome fusion or intercentromeric recombination.</title>
        <authorList>
            <person name="Coelho M.A."/>
            <person name="David-Palma M."/>
            <person name="Shea T."/>
            <person name="Bowers K."/>
            <person name="McGinley-Smith S."/>
            <person name="Mohammad A.W."/>
            <person name="Gnirke A."/>
            <person name="Yurkov A.M."/>
            <person name="Nowrousian M."/>
            <person name="Sun S."/>
            <person name="Cuomo C.A."/>
            <person name="Heitman J."/>
        </authorList>
    </citation>
    <scope>NUCLEOTIDE SEQUENCE [LARGE SCALE GENOMIC DNA]</scope>
    <source>
        <strain evidence="4 5">7685027</strain>
    </source>
</reference>
<keyword evidence="2" id="KW-1133">Transmembrane helix</keyword>
<sequence length="353" mass="39956">MKISIPLIAALAASANASPLRLIVASEPDAKSFDVGMNNPEIEFPRLPAEKSPLDQLHSDMVAEKKPCHGALSTFWSYMGWNRMSSSTTSTLGRHKGKGRFMKDQPGHKHKHKHHGYTPYLLGGAAASSSTPSEHHIPSEHYIPYMTSEELNTVFYIDRTPEIKWWRPATGLRGKWEVKEGMGEWRAAKKGERPPSRGRKREKFFHRLRRSLDNLTFLESLAIALVIGIGLGSIAHLVMMLFILSCRRLGLAIFSGPRFGFGFRFPQCSREQMRTGEEAERKEEKETQKATTEASDRQMIEKEEEEQSRGQAEIKLPERDEVIAGGPRFEDECLPEYEEGEDAPFFKEKDLGV</sequence>
<evidence type="ECO:0000256" key="3">
    <source>
        <dbReference type="SAM" id="SignalP"/>
    </source>
</evidence>
<dbReference type="GeneID" id="89988709"/>
<dbReference type="RefSeq" id="XP_064719875.1">
    <property type="nucleotide sequence ID" value="XM_064863803.1"/>
</dbReference>
<feature type="chain" id="PRO_5047314491" evidence="3">
    <location>
        <begin position="18"/>
        <end position="353"/>
    </location>
</feature>
<feature type="signal peptide" evidence="3">
    <location>
        <begin position="1"/>
        <end position="17"/>
    </location>
</feature>
<keyword evidence="3" id="KW-0732">Signal</keyword>
<keyword evidence="5" id="KW-1185">Reference proteome</keyword>
<feature type="compositionally biased region" description="Acidic residues" evidence="1">
    <location>
        <begin position="332"/>
        <end position="342"/>
    </location>
</feature>
<name>A0ABZ2AQ40_9TREE</name>
<evidence type="ECO:0000313" key="4">
    <source>
        <dbReference type="EMBL" id="WVO20636.1"/>
    </source>
</evidence>
<feature type="region of interest" description="Disordered" evidence="1">
    <location>
        <begin position="274"/>
        <end position="353"/>
    </location>
</feature>
<evidence type="ECO:0000313" key="5">
    <source>
        <dbReference type="Proteomes" id="UP001432216"/>
    </source>
</evidence>
<evidence type="ECO:0000256" key="2">
    <source>
        <dbReference type="SAM" id="Phobius"/>
    </source>
</evidence>
<protein>
    <submittedName>
        <fullName evidence="4">Uncharacterized protein</fullName>
    </submittedName>
</protein>